<dbReference type="AlphaFoldDB" id="A0A7W7SDV6"/>
<dbReference type="InterPro" id="IPR004732">
    <property type="entry name" value="Transaldolase_2"/>
</dbReference>
<dbReference type="UniPathway" id="UPA00115">
    <property type="reaction ID" value="UER00414"/>
</dbReference>
<comment type="function">
    <text evidence="1 10">Transaldolase is important for the balance of metabolites in the pentose-phosphate pathway.</text>
</comment>
<evidence type="ECO:0000256" key="3">
    <source>
        <dbReference type="ARBA" id="ARBA00004857"/>
    </source>
</evidence>
<gene>
    <name evidence="10" type="primary">tal</name>
    <name evidence="11" type="ORF">F4556_003648</name>
</gene>
<dbReference type="PANTHER" id="PTHR10683">
    <property type="entry name" value="TRANSALDOLASE"/>
    <property type="match status" value="1"/>
</dbReference>
<proteinExistence type="inferred from homology"/>
<dbReference type="InterPro" id="IPR013785">
    <property type="entry name" value="Aldolase_TIM"/>
</dbReference>
<keyword evidence="12" id="KW-1185">Reference proteome</keyword>
<evidence type="ECO:0000256" key="4">
    <source>
        <dbReference type="ARBA" id="ARBA00008426"/>
    </source>
</evidence>
<evidence type="ECO:0000256" key="9">
    <source>
        <dbReference type="ARBA" id="ARBA00023270"/>
    </source>
</evidence>
<name>A0A7W7SDV6_9ACTN</name>
<evidence type="ECO:0000313" key="12">
    <source>
        <dbReference type="Proteomes" id="UP000573327"/>
    </source>
</evidence>
<dbReference type="PIRSF" id="PIRSF036915">
    <property type="entry name" value="Trnald_Bac_Plnt"/>
    <property type="match status" value="1"/>
</dbReference>
<comment type="subcellular location">
    <subcellularLocation>
        <location evidence="2 10">Cytoplasm</location>
    </subcellularLocation>
</comment>
<keyword evidence="7 10" id="KW-0808">Transferase</keyword>
<sequence>MVGILRELSGEGVSLWLDGLGRDRLADGGLTRLVRDRCVVGATGALGDGDAYREQLAALAAGGATAAIALRELTVSDLRWACEVLEPVYLRTAGLDGLVSARIDPSFIEGTCLTLAEARSLHLAVDRPNLLMEIPATPEALPAITRCLGEGIGVHVSLVLTEERYRQVLEAFLAGLELAVANGLDVSRINSVAGLPVGLLDTVLDHELDLIGTPEARAFRGQGGIALARLAYRRYERALGSARWTGLAARGARPQRLLWDATEVMDRRYRDTRYAEELVAANSVTLLSEQTLTALADHGRPASADRFAGGYADAEQVLGYLDRFGVDLPKLLAAAECEALADLRRARVELLERVQARLAEFGTAP</sequence>
<evidence type="ECO:0000256" key="7">
    <source>
        <dbReference type="ARBA" id="ARBA00022679"/>
    </source>
</evidence>
<organism evidence="11 12">
    <name type="scientific">Kitasatospora gansuensis</name>
    <dbReference type="NCBI Taxonomy" id="258050"/>
    <lineage>
        <taxon>Bacteria</taxon>
        <taxon>Bacillati</taxon>
        <taxon>Actinomycetota</taxon>
        <taxon>Actinomycetes</taxon>
        <taxon>Kitasatosporales</taxon>
        <taxon>Streptomycetaceae</taxon>
        <taxon>Kitasatospora</taxon>
    </lineage>
</organism>
<comment type="caution">
    <text evidence="11">The sequence shown here is derived from an EMBL/GenBank/DDBJ whole genome shotgun (WGS) entry which is preliminary data.</text>
</comment>
<dbReference type="GO" id="GO:0005737">
    <property type="term" value="C:cytoplasm"/>
    <property type="evidence" value="ECO:0007669"/>
    <property type="project" value="UniProtKB-SubCell"/>
</dbReference>
<keyword evidence="9 10" id="KW-0704">Schiff base</keyword>
<evidence type="ECO:0000256" key="5">
    <source>
        <dbReference type="ARBA" id="ARBA00013151"/>
    </source>
</evidence>
<comment type="catalytic activity">
    <reaction evidence="10">
        <text>D-sedoheptulose 7-phosphate + D-glyceraldehyde 3-phosphate = D-erythrose 4-phosphate + beta-D-fructose 6-phosphate</text>
        <dbReference type="Rhea" id="RHEA:17053"/>
        <dbReference type="ChEBI" id="CHEBI:16897"/>
        <dbReference type="ChEBI" id="CHEBI:57483"/>
        <dbReference type="ChEBI" id="CHEBI:57634"/>
        <dbReference type="ChEBI" id="CHEBI:59776"/>
        <dbReference type="EC" id="2.2.1.2"/>
    </reaction>
</comment>
<evidence type="ECO:0000256" key="2">
    <source>
        <dbReference type="ARBA" id="ARBA00004496"/>
    </source>
</evidence>
<evidence type="ECO:0000256" key="10">
    <source>
        <dbReference type="HAMAP-Rule" id="MF_00493"/>
    </source>
</evidence>
<dbReference type="PANTHER" id="PTHR10683:SF31">
    <property type="entry name" value="TRANSALDOLASE"/>
    <property type="match status" value="1"/>
</dbReference>
<dbReference type="SUPFAM" id="SSF51569">
    <property type="entry name" value="Aldolase"/>
    <property type="match status" value="1"/>
</dbReference>
<dbReference type="Proteomes" id="UP000573327">
    <property type="component" value="Unassembled WGS sequence"/>
</dbReference>
<dbReference type="GO" id="GO:0006098">
    <property type="term" value="P:pentose-phosphate shunt"/>
    <property type="evidence" value="ECO:0007669"/>
    <property type="project" value="UniProtKB-UniRule"/>
</dbReference>
<protein>
    <recommendedName>
        <fullName evidence="5 10">Transaldolase</fullName>
        <ecNumber evidence="5 10">2.2.1.2</ecNumber>
    </recommendedName>
</protein>
<dbReference type="EMBL" id="JACHJR010000001">
    <property type="protein sequence ID" value="MBB4948113.1"/>
    <property type="molecule type" value="Genomic_DNA"/>
</dbReference>
<dbReference type="InterPro" id="IPR001585">
    <property type="entry name" value="TAL/FSA"/>
</dbReference>
<dbReference type="GO" id="GO:0004801">
    <property type="term" value="F:transaldolase activity"/>
    <property type="evidence" value="ECO:0007669"/>
    <property type="project" value="UniProtKB-UniRule"/>
</dbReference>
<dbReference type="HAMAP" id="MF_00493">
    <property type="entry name" value="Transaldolase_2"/>
    <property type="match status" value="1"/>
</dbReference>
<evidence type="ECO:0000256" key="8">
    <source>
        <dbReference type="ARBA" id="ARBA00023126"/>
    </source>
</evidence>
<dbReference type="RefSeq" id="WP_184917103.1">
    <property type="nucleotide sequence ID" value="NZ_JACHJR010000001.1"/>
</dbReference>
<dbReference type="EC" id="2.2.1.2" evidence="5 10"/>
<evidence type="ECO:0000313" key="11">
    <source>
        <dbReference type="EMBL" id="MBB4948113.1"/>
    </source>
</evidence>
<comment type="similarity">
    <text evidence="4 10">Belongs to the transaldolase family. Type 2 subfamily.</text>
</comment>
<dbReference type="GO" id="GO:0005975">
    <property type="term" value="P:carbohydrate metabolic process"/>
    <property type="evidence" value="ECO:0007669"/>
    <property type="project" value="InterPro"/>
</dbReference>
<reference evidence="11 12" key="1">
    <citation type="submission" date="2020-08" db="EMBL/GenBank/DDBJ databases">
        <title>Sequencing the genomes of 1000 actinobacteria strains.</title>
        <authorList>
            <person name="Klenk H.-P."/>
        </authorList>
    </citation>
    <scope>NUCLEOTIDE SEQUENCE [LARGE SCALE GENOMIC DNA]</scope>
    <source>
        <strain evidence="11 12">DSM 44786</strain>
    </source>
</reference>
<dbReference type="Pfam" id="PF00923">
    <property type="entry name" value="TAL_FSA"/>
    <property type="match status" value="1"/>
</dbReference>
<comment type="caution">
    <text evidence="10">Lacks conserved residue(s) required for the propagation of feature annotation.</text>
</comment>
<keyword evidence="6 10" id="KW-0963">Cytoplasm</keyword>
<dbReference type="Gene3D" id="3.20.20.70">
    <property type="entry name" value="Aldolase class I"/>
    <property type="match status" value="1"/>
</dbReference>
<comment type="pathway">
    <text evidence="3 10">Carbohydrate degradation; pentose phosphate pathway; D-glyceraldehyde 3-phosphate and beta-D-fructose 6-phosphate from D-ribose 5-phosphate and D-xylulose 5-phosphate (non-oxidative stage): step 2/3.</text>
</comment>
<evidence type="ECO:0000256" key="1">
    <source>
        <dbReference type="ARBA" id="ARBA00003518"/>
    </source>
</evidence>
<keyword evidence="8 10" id="KW-0570">Pentose shunt</keyword>
<evidence type="ECO:0000256" key="6">
    <source>
        <dbReference type="ARBA" id="ARBA00022490"/>
    </source>
</evidence>
<accession>A0A7W7SDV6</accession>